<accession>K0KV97</accession>
<dbReference type="GO" id="GO:0046168">
    <property type="term" value="P:glycerol-3-phosphate catabolic process"/>
    <property type="evidence" value="ECO:0007669"/>
    <property type="project" value="UniProtKB-UniRule"/>
</dbReference>
<dbReference type="AlphaFoldDB" id="K0KV97"/>
<dbReference type="Gene3D" id="3.40.50.720">
    <property type="entry name" value="NAD(P)-binding Rossmann-like Domain"/>
    <property type="match status" value="1"/>
</dbReference>
<dbReference type="GO" id="GO:0141152">
    <property type="term" value="F:glycerol-3-phosphate dehydrogenase (NAD+) activity"/>
    <property type="evidence" value="ECO:0007669"/>
    <property type="project" value="UniProtKB-UniRule"/>
</dbReference>
<dbReference type="InterPro" id="IPR036291">
    <property type="entry name" value="NAD(P)-bd_dom_sf"/>
</dbReference>
<gene>
    <name evidence="12" type="primary">GPD2</name>
    <name evidence="12" type="ORF">BN7_4941</name>
</gene>
<evidence type="ECO:0000256" key="2">
    <source>
        <dbReference type="ARBA" id="ARBA00023002"/>
    </source>
</evidence>
<dbReference type="FunFam" id="1.10.1040.10:FF:000004">
    <property type="entry name" value="Glycerol-3-phosphate dehydrogenase [NAD(+)]"/>
    <property type="match status" value="1"/>
</dbReference>
<dbReference type="InterPro" id="IPR017751">
    <property type="entry name" value="G3P_DH_NAD-dep_euk"/>
</dbReference>
<dbReference type="Proteomes" id="UP000009328">
    <property type="component" value="Unassembled WGS sequence"/>
</dbReference>
<feature type="binding site" evidence="7">
    <location>
        <position position="57"/>
    </location>
    <ligand>
        <name>NAD(+)</name>
        <dbReference type="ChEBI" id="CHEBI:57540"/>
    </ligand>
</feature>
<dbReference type="GO" id="GO:0042803">
    <property type="term" value="F:protein homodimerization activity"/>
    <property type="evidence" value="ECO:0007669"/>
    <property type="project" value="InterPro"/>
</dbReference>
<comment type="catalytic activity">
    <reaction evidence="4 9">
        <text>sn-glycerol 3-phosphate + NAD(+) = dihydroxyacetone phosphate + NADH + H(+)</text>
        <dbReference type="Rhea" id="RHEA:11092"/>
        <dbReference type="ChEBI" id="CHEBI:15378"/>
        <dbReference type="ChEBI" id="CHEBI:57540"/>
        <dbReference type="ChEBI" id="CHEBI:57597"/>
        <dbReference type="ChEBI" id="CHEBI:57642"/>
        <dbReference type="ChEBI" id="CHEBI:57945"/>
        <dbReference type="EC" id="1.1.1.8"/>
    </reaction>
</comment>
<dbReference type="PANTHER" id="PTHR11728:SF8">
    <property type="entry name" value="GLYCEROL-3-PHOSPHATE DEHYDROGENASE [NAD(+)]-RELATED"/>
    <property type="match status" value="1"/>
</dbReference>
<organism evidence="12 13">
    <name type="scientific">Wickerhamomyces ciferrii (strain ATCC 14091 / BCRC 22168 / CBS 111 / JCM 3599 / NBRC 0793 / NRRL Y-1031 F-60-10)</name>
    <name type="common">Yeast</name>
    <name type="synonym">Pichia ciferrii</name>
    <dbReference type="NCBI Taxonomy" id="1206466"/>
    <lineage>
        <taxon>Eukaryota</taxon>
        <taxon>Fungi</taxon>
        <taxon>Dikarya</taxon>
        <taxon>Ascomycota</taxon>
        <taxon>Saccharomycotina</taxon>
        <taxon>Saccharomycetes</taxon>
        <taxon>Phaffomycetales</taxon>
        <taxon>Wickerhamomycetaceae</taxon>
        <taxon>Wickerhamomyces</taxon>
    </lineage>
</organism>
<evidence type="ECO:0000256" key="9">
    <source>
        <dbReference type="RuleBase" id="RU361243"/>
    </source>
</evidence>
<keyword evidence="13" id="KW-1185">Reference proteome</keyword>
<name>K0KV97_WICCF</name>
<comment type="caution">
    <text evidence="12">The sequence shown here is derived from an EMBL/GenBank/DDBJ whole genome shotgun (WGS) entry which is preliminary data.</text>
</comment>
<feature type="binding site" evidence="7">
    <location>
        <position position="292"/>
    </location>
    <ligand>
        <name>NAD(+)</name>
        <dbReference type="ChEBI" id="CHEBI:57540"/>
    </ligand>
</feature>
<dbReference type="EMBL" id="CAIF01000194">
    <property type="protein sequence ID" value="CCH45359.1"/>
    <property type="molecule type" value="Genomic_DNA"/>
</dbReference>
<evidence type="ECO:0000313" key="12">
    <source>
        <dbReference type="EMBL" id="CCH45359.1"/>
    </source>
</evidence>
<evidence type="ECO:0000256" key="5">
    <source>
        <dbReference type="PIRSR" id="PIRSR000114-1"/>
    </source>
</evidence>
<evidence type="ECO:0000259" key="11">
    <source>
        <dbReference type="Pfam" id="PF07479"/>
    </source>
</evidence>
<dbReference type="PRINTS" id="PR00077">
    <property type="entry name" value="GPDHDRGNASE"/>
</dbReference>
<dbReference type="eggNOG" id="KOG2711">
    <property type="taxonomic scope" value="Eukaryota"/>
</dbReference>
<dbReference type="InParanoid" id="K0KV97"/>
<reference evidence="12 13" key="1">
    <citation type="journal article" date="2012" name="Eukaryot. Cell">
        <title>Draft genome sequence of Wickerhamomyces ciferrii NRRL Y-1031 F-60-10.</title>
        <authorList>
            <person name="Schneider J."/>
            <person name="Andrea H."/>
            <person name="Blom J."/>
            <person name="Jaenicke S."/>
            <person name="Ruckert C."/>
            <person name="Schorsch C."/>
            <person name="Szczepanowski R."/>
            <person name="Farwick M."/>
            <person name="Goesmann A."/>
            <person name="Puhler A."/>
            <person name="Schaffer S."/>
            <person name="Tauch A."/>
            <person name="Kohler T."/>
            <person name="Brinkrolf K."/>
        </authorList>
    </citation>
    <scope>NUCLEOTIDE SEQUENCE [LARGE SCALE GENOMIC DNA]</scope>
    <source>
        <strain evidence="13">ATCC 14091 / BCRC 22168 / CBS 111 / JCM 3599 / NBRC 0793 / NRRL Y-1031 F-60-10</strain>
    </source>
</reference>
<dbReference type="GO" id="GO:0005829">
    <property type="term" value="C:cytosol"/>
    <property type="evidence" value="ECO:0007669"/>
    <property type="project" value="TreeGrafter"/>
</dbReference>
<dbReference type="InterPro" id="IPR008927">
    <property type="entry name" value="6-PGluconate_DH-like_C_sf"/>
</dbReference>
<feature type="binding site" evidence="7">
    <location>
        <begin position="25"/>
        <end position="30"/>
    </location>
    <ligand>
        <name>NAD(+)</name>
        <dbReference type="ChEBI" id="CHEBI:57540"/>
    </ligand>
</feature>
<dbReference type="NCBIfam" id="TIGR03376">
    <property type="entry name" value="glycerol3P_DH"/>
    <property type="match status" value="1"/>
</dbReference>
<dbReference type="InterPro" id="IPR006168">
    <property type="entry name" value="G3P_DH_NAD-dep"/>
</dbReference>
<keyword evidence="2 8" id="KW-0560">Oxidoreductase</keyword>
<evidence type="ECO:0000256" key="1">
    <source>
        <dbReference type="ARBA" id="ARBA00011009"/>
    </source>
</evidence>
<dbReference type="Gene3D" id="1.10.1040.10">
    <property type="entry name" value="N-(1-d-carboxylethyl)-l-norvaline Dehydrogenase, domain 2"/>
    <property type="match status" value="1"/>
</dbReference>
<evidence type="ECO:0000313" key="13">
    <source>
        <dbReference type="Proteomes" id="UP000009328"/>
    </source>
</evidence>
<dbReference type="InterPro" id="IPR006109">
    <property type="entry name" value="G3P_DH_NAD-dep_C"/>
</dbReference>
<evidence type="ECO:0000256" key="8">
    <source>
        <dbReference type="RuleBase" id="RU000437"/>
    </source>
</evidence>
<feature type="binding site" evidence="6">
    <location>
        <begin position="292"/>
        <end position="293"/>
    </location>
    <ligand>
        <name>substrate</name>
    </ligand>
</feature>
<evidence type="ECO:0000256" key="3">
    <source>
        <dbReference type="ARBA" id="ARBA00023027"/>
    </source>
</evidence>
<dbReference type="SUPFAM" id="SSF48179">
    <property type="entry name" value="6-phosphogluconate dehydrogenase C-terminal domain-like"/>
    <property type="match status" value="1"/>
</dbReference>
<feature type="active site" description="Proton acceptor" evidence="5">
    <location>
        <position position="227"/>
    </location>
</feature>
<sequence>MSESISHSVSYSSIEKPPFAVTVIGSGNWGTTVAKVIAENTRENPLLFEPIVRMWVFEEEYQGSKLTETINKTHINTKYLPDIKLPDNLIAEPDLLKSVEFSNILIFNIPHQFLEKILSQLKGHIHPKTRAVSCLKGLRVSEENVELLSDIIQKELGIWTGCLAGANLAQEVALQKFSETTIAYPLPPDYIPGDVDATVLYTLFHRPYFHIHVIDDIAGISIAGALKNIIAISVGFVDGLNWGDNAKAAITRRGLLEMIRFGLKFFPSCKVSSFTEESAGVADLITTCSGGRNFKLAKMMATTGKSAHDVEKELLNGQSAQGLVTAKEIHELIKNRKCQEEFPLFETTYQILFHGVSIGILPYMLENKWSQSKQNFYN</sequence>
<dbReference type="PIRSF" id="PIRSF000114">
    <property type="entry name" value="Glycerol-3-P_dh"/>
    <property type="match status" value="1"/>
</dbReference>
<feature type="domain" description="Glycerol-3-phosphate dehydrogenase NAD-dependent C-terminal" evidence="11">
    <location>
        <begin position="216"/>
        <end position="358"/>
    </location>
</feature>
<protein>
    <recommendedName>
        <fullName evidence="9">Glycerol-3-phosphate dehydrogenase [NAD(+)]</fullName>
        <ecNumber evidence="9">1.1.1.8</ecNumber>
    </recommendedName>
</protein>
<dbReference type="HOGENOM" id="CLU_033449_2_4_1"/>
<evidence type="ECO:0000256" key="7">
    <source>
        <dbReference type="PIRSR" id="PIRSR000114-3"/>
    </source>
</evidence>
<dbReference type="InterPro" id="IPR011128">
    <property type="entry name" value="G3P_DH_NAD-dep_N"/>
</dbReference>
<dbReference type="PROSITE" id="PS00957">
    <property type="entry name" value="NAD_G3PDH"/>
    <property type="match status" value="1"/>
</dbReference>
<dbReference type="SUPFAM" id="SSF51735">
    <property type="entry name" value="NAD(P)-binding Rossmann-fold domains"/>
    <property type="match status" value="1"/>
</dbReference>
<feature type="domain" description="Glycerol-3-phosphate dehydrogenase NAD-dependent N-terminal" evidence="10">
    <location>
        <begin position="21"/>
        <end position="184"/>
    </location>
</feature>
<dbReference type="STRING" id="1206466.K0KV97"/>
<dbReference type="InterPro" id="IPR013328">
    <property type="entry name" value="6PGD_dom2"/>
</dbReference>
<dbReference type="Pfam" id="PF01210">
    <property type="entry name" value="NAD_Gly3P_dh_N"/>
    <property type="match status" value="1"/>
</dbReference>
<feature type="binding site" evidence="6">
    <location>
        <position position="136"/>
    </location>
    <ligand>
        <name>substrate</name>
    </ligand>
</feature>
<dbReference type="GO" id="GO:0051287">
    <property type="term" value="F:NAD binding"/>
    <property type="evidence" value="ECO:0007669"/>
    <property type="project" value="UniProtKB-UniRule"/>
</dbReference>
<dbReference type="GO" id="GO:0005975">
    <property type="term" value="P:carbohydrate metabolic process"/>
    <property type="evidence" value="ECO:0007669"/>
    <property type="project" value="InterPro"/>
</dbReference>
<dbReference type="GO" id="GO:0005634">
    <property type="term" value="C:nucleus"/>
    <property type="evidence" value="ECO:0007669"/>
    <property type="project" value="TreeGrafter"/>
</dbReference>
<feature type="binding site" evidence="7">
    <location>
        <position position="113"/>
    </location>
    <ligand>
        <name>NAD(+)</name>
        <dbReference type="ChEBI" id="CHEBI:57540"/>
    </ligand>
</feature>
<feature type="binding site" evidence="7">
    <location>
        <position position="169"/>
    </location>
    <ligand>
        <name>NAD(+)</name>
        <dbReference type="ChEBI" id="CHEBI:57540"/>
    </ligand>
</feature>
<keyword evidence="3 7" id="KW-0520">NAD</keyword>
<dbReference type="EC" id="1.1.1.8" evidence="9"/>
<feature type="binding site" evidence="7">
    <location>
        <position position="321"/>
    </location>
    <ligand>
        <name>NAD(+)</name>
        <dbReference type="ChEBI" id="CHEBI:57540"/>
    </ligand>
</feature>
<dbReference type="Pfam" id="PF07479">
    <property type="entry name" value="NAD_Gly3P_dh_C"/>
    <property type="match status" value="1"/>
</dbReference>
<dbReference type="PANTHER" id="PTHR11728">
    <property type="entry name" value="GLYCEROL-3-PHOSPHATE DEHYDROGENASE"/>
    <property type="match status" value="1"/>
</dbReference>
<comment type="similarity">
    <text evidence="1 8">Belongs to the NAD-dependent glycerol-3-phosphate dehydrogenase family.</text>
</comment>
<evidence type="ECO:0000256" key="6">
    <source>
        <dbReference type="PIRSR" id="PIRSR000114-2"/>
    </source>
</evidence>
<proteinExistence type="inferred from homology"/>
<evidence type="ECO:0000256" key="4">
    <source>
        <dbReference type="ARBA" id="ARBA00048683"/>
    </source>
</evidence>
<evidence type="ECO:0000259" key="10">
    <source>
        <dbReference type="Pfam" id="PF01210"/>
    </source>
</evidence>